<accession>A0AAJ1U3L5</accession>
<keyword evidence="4" id="KW-1133">Transmembrane helix</keyword>
<dbReference type="InterPro" id="IPR009003">
    <property type="entry name" value="Peptidase_S1_PA"/>
</dbReference>
<dbReference type="EC" id="3.4.21.-" evidence="6"/>
<feature type="compositionally biased region" description="Basic and acidic residues" evidence="3">
    <location>
        <begin position="36"/>
        <end position="46"/>
    </location>
</feature>
<dbReference type="Gene3D" id="2.40.10.120">
    <property type="match status" value="1"/>
</dbReference>
<dbReference type="Pfam" id="PF13365">
    <property type="entry name" value="Trypsin_2"/>
    <property type="match status" value="1"/>
</dbReference>
<feature type="compositionally biased region" description="Basic and acidic residues" evidence="3">
    <location>
        <begin position="1"/>
        <end position="20"/>
    </location>
</feature>
<dbReference type="RefSeq" id="WP_307201394.1">
    <property type="nucleotide sequence ID" value="NZ_JAUTAN010000001.1"/>
</dbReference>
<reference evidence="6" key="1">
    <citation type="submission" date="2023-07" db="EMBL/GenBank/DDBJ databases">
        <title>Functional and genomic diversity of the sorghum phyllosphere microbiome.</title>
        <authorList>
            <person name="Shade A."/>
        </authorList>
    </citation>
    <scope>NUCLEOTIDE SEQUENCE</scope>
    <source>
        <strain evidence="6">SORGH_AS_1067</strain>
    </source>
</reference>
<proteinExistence type="predicted"/>
<dbReference type="InterPro" id="IPR001940">
    <property type="entry name" value="Peptidase_S1C"/>
</dbReference>
<dbReference type="PROSITE" id="PS50106">
    <property type="entry name" value="PDZ"/>
    <property type="match status" value="1"/>
</dbReference>
<dbReference type="PANTHER" id="PTHR43343:SF3">
    <property type="entry name" value="PROTEASE DO-LIKE 8, CHLOROPLASTIC"/>
    <property type="match status" value="1"/>
</dbReference>
<dbReference type="InterPro" id="IPR001478">
    <property type="entry name" value="PDZ"/>
</dbReference>
<feature type="region of interest" description="Disordered" evidence="3">
    <location>
        <begin position="1"/>
        <end position="84"/>
    </location>
</feature>
<feature type="region of interest" description="Disordered" evidence="3">
    <location>
        <begin position="119"/>
        <end position="146"/>
    </location>
</feature>
<dbReference type="Proteomes" id="UP001239215">
    <property type="component" value="Unassembled WGS sequence"/>
</dbReference>
<keyword evidence="1 6" id="KW-0645">Protease</keyword>
<dbReference type="EMBL" id="JAUTAN010000001">
    <property type="protein sequence ID" value="MDQ1105300.1"/>
    <property type="molecule type" value="Genomic_DNA"/>
</dbReference>
<keyword evidence="4" id="KW-0812">Transmembrane</keyword>
<dbReference type="SMART" id="SM00228">
    <property type="entry name" value="PDZ"/>
    <property type="match status" value="1"/>
</dbReference>
<dbReference type="SUPFAM" id="SSF50494">
    <property type="entry name" value="Trypsin-like serine proteases"/>
    <property type="match status" value="1"/>
</dbReference>
<feature type="transmembrane region" description="Helical" evidence="4">
    <location>
        <begin position="91"/>
        <end position="115"/>
    </location>
</feature>
<organism evidence="6 7">
    <name type="scientific">Nocardioides zeae</name>
    <dbReference type="NCBI Taxonomy" id="1457234"/>
    <lineage>
        <taxon>Bacteria</taxon>
        <taxon>Bacillati</taxon>
        <taxon>Actinomycetota</taxon>
        <taxon>Actinomycetes</taxon>
        <taxon>Propionibacteriales</taxon>
        <taxon>Nocardioidaceae</taxon>
        <taxon>Nocardioides</taxon>
    </lineage>
</organism>
<dbReference type="Pfam" id="PF13180">
    <property type="entry name" value="PDZ_2"/>
    <property type="match status" value="1"/>
</dbReference>
<dbReference type="InterPro" id="IPR036034">
    <property type="entry name" value="PDZ_sf"/>
</dbReference>
<protein>
    <submittedName>
        <fullName evidence="6">Serine protease PepD</fullName>
        <ecNumber evidence="6">3.4.21.-</ecNumber>
    </submittedName>
</protein>
<dbReference type="Gene3D" id="2.30.42.10">
    <property type="match status" value="1"/>
</dbReference>
<dbReference type="GO" id="GO:0004252">
    <property type="term" value="F:serine-type endopeptidase activity"/>
    <property type="evidence" value="ECO:0007669"/>
    <property type="project" value="InterPro"/>
</dbReference>
<dbReference type="CDD" id="cd06779">
    <property type="entry name" value="cpPDZ_Deg_HtrA-like"/>
    <property type="match status" value="1"/>
</dbReference>
<name>A0AAJ1U3L5_9ACTN</name>
<dbReference type="GO" id="GO:0006508">
    <property type="term" value="P:proteolysis"/>
    <property type="evidence" value="ECO:0007669"/>
    <property type="project" value="UniProtKB-KW"/>
</dbReference>
<evidence type="ECO:0000313" key="7">
    <source>
        <dbReference type="Proteomes" id="UP001239215"/>
    </source>
</evidence>
<evidence type="ECO:0000256" key="4">
    <source>
        <dbReference type="SAM" id="Phobius"/>
    </source>
</evidence>
<evidence type="ECO:0000259" key="5">
    <source>
        <dbReference type="PROSITE" id="PS50106"/>
    </source>
</evidence>
<evidence type="ECO:0000256" key="3">
    <source>
        <dbReference type="SAM" id="MobiDB-lite"/>
    </source>
</evidence>
<dbReference type="InterPro" id="IPR051201">
    <property type="entry name" value="Chloro_Bact_Ser_Proteases"/>
</dbReference>
<gene>
    <name evidence="6" type="ORF">QE405_002584</name>
</gene>
<dbReference type="PRINTS" id="PR00834">
    <property type="entry name" value="PROTEASES2C"/>
</dbReference>
<evidence type="ECO:0000256" key="2">
    <source>
        <dbReference type="ARBA" id="ARBA00022801"/>
    </source>
</evidence>
<evidence type="ECO:0000313" key="6">
    <source>
        <dbReference type="EMBL" id="MDQ1105300.1"/>
    </source>
</evidence>
<sequence length="453" mass="45050">MTGRDAEGQPREHHDEHQPEPTRPLASYPAPGADASPRHDTAPRDDDTQDFPTLGRDPSGGPKHAADTGSGLLPAAPAGTSRARRTGVPGWLVPTVVLLALVVGAGGGALGGMAYQASREDDAGSGGGSQVSGAEGLDVETAPPLDEDNTSVAAVASQLLPSTLQVFALSEGGDDATGSGFVFDGEGHIITNNHVIEGAVDGGTVEVQATDGRKFEVEVVGRSPVYDIAVLRADEAREMAPVSFGSADDLVVGEGVVAIGSPLGLAATVTAGIVSAKNRPVTTGNADDGASYINAVQTDAAINPGNSGGPLVDLAGQVVGVNSAIATTGGISGSGGSIGVGFAIPSEQVLRTAGQIIADGEATYPVIGAQVQVGGEGAGEGALVDEVNEGSPAEDAGLVEGDLVTAVNGQVVTGGAELIVALRSYAPGDEVELTVLRDGDERTVEIVLGEQTG</sequence>
<evidence type="ECO:0000256" key="1">
    <source>
        <dbReference type="ARBA" id="ARBA00022670"/>
    </source>
</evidence>
<keyword evidence="4" id="KW-0472">Membrane</keyword>
<keyword evidence="2 6" id="KW-0378">Hydrolase</keyword>
<dbReference type="AlphaFoldDB" id="A0AAJ1U3L5"/>
<comment type="caution">
    <text evidence="6">The sequence shown here is derived from an EMBL/GenBank/DDBJ whole genome shotgun (WGS) entry which is preliminary data.</text>
</comment>
<dbReference type="PANTHER" id="PTHR43343">
    <property type="entry name" value="PEPTIDASE S12"/>
    <property type="match status" value="1"/>
</dbReference>
<dbReference type="SUPFAM" id="SSF50156">
    <property type="entry name" value="PDZ domain-like"/>
    <property type="match status" value="1"/>
</dbReference>
<feature type="domain" description="PDZ" evidence="5">
    <location>
        <begin position="360"/>
        <end position="439"/>
    </location>
</feature>